<evidence type="ECO:0000313" key="8">
    <source>
        <dbReference type="Proteomes" id="UP000265020"/>
    </source>
</evidence>
<dbReference type="STRING" id="28743.ENSCVAP00000027788"/>
<evidence type="ECO:0000256" key="2">
    <source>
        <dbReference type="ARBA" id="ARBA00023242"/>
    </source>
</evidence>
<feature type="domain" description="Rad60/SUMO-like" evidence="6">
    <location>
        <begin position="45"/>
        <end position="96"/>
    </location>
</feature>
<comment type="subcellular location">
    <subcellularLocation>
        <location evidence="1">Nucleus</location>
    </subcellularLocation>
</comment>
<feature type="region of interest" description="Disordered" evidence="5">
    <location>
        <begin position="1"/>
        <end position="25"/>
    </location>
</feature>
<dbReference type="Pfam" id="PF11976">
    <property type="entry name" value="Rad60-SLD"/>
    <property type="match status" value="1"/>
</dbReference>
<dbReference type="Proteomes" id="UP000265020">
    <property type="component" value="Unassembled WGS sequence"/>
</dbReference>
<dbReference type="InterPro" id="IPR022617">
    <property type="entry name" value="Rad60/SUMO-like_dom"/>
</dbReference>
<evidence type="ECO:0000256" key="1">
    <source>
        <dbReference type="ARBA" id="ARBA00004123"/>
    </source>
</evidence>
<dbReference type="AlphaFoldDB" id="A0A3Q2E667"/>
<dbReference type="GeneTree" id="ENSGT00960000186816"/>
<sequence>MVGPPGTTAWQPQRWSSSDEDADSQKRSDFINISVHFNASVPPQEAPLSSIFSQYLSGLPAGAARKVRFHFDGSKVTGSQTAAQLDLEDGDIIEVQMCGGNV</sequence>
<keyword evidence="8" id="KW-1185">Reference proteome</keyword>
<organism evidence="7 8">
    <name type="scientific">Cyprinodon variegatus</name>
    <name type="common">Sheepshead minnow</name>
    <dbReference type="NCBI Taxonomy" id="28743"/>
    <lineage>
        <taxon>Eukaryota</taxon>
        <taxon>Metazoa</taxon>
        <taxon>Chordata</taxon>
        <taxon>Craniata</taxon>
        <taxon>Vertebrata</taxon>
        <taxon>Euteleostomi</taxon>
        <taxon>Actinopterygii</taxon>
        <taxon>Neopterygii</taxon>
        <taxon>Teleostei</taxon>
        <taxon>Neoteleostei</taxon>
        <taxon>Acanthomorphata</taxon>
        <taxon>Ovalentaria</taxon>
        <taxon>Atherinomorphae</taxon>
        <taxon>Cyprinodontiformes</taxon>
        <taxon>Cyprinodontidae</taxon>
        <taxon>Cyprinodon</taxon>
    </lineage>
</organism>
<evidence type="ECO:0000259" key="6">
    <source>
        <dbReference type="Pfam" id="PF11976"/>
    </source>
</evidence>
<name>A0A3Q2E667_CYPVA</name>
<dbReference type="PANTHER" id="PTHR47187">
    <property type="entry name" value="NFATC2-INTERACTING PROTEIN"/>
    <property type="match status" value="1"/>
</dbReference>
<dbReference type="GO" id="GO:0005634">
    <property type="term" value="C:nucleus"/>
    <property type="evidence" value="ECO:0007669"/>
    <property type="project" value="UniProtKB-SubCell"/>
</dbReference>
<dbReference type="SUPFAM" id="SSF54236">
    <property type="entry name" value="Ubiquitin-like"/>
    <property type="match status" value="1"/>
</dbReference>
<evidence type="ECO:0000256" key="5">
    <source>
        <dbReference type="SAM" id="MobiDB-lite"/>
    </source>
</evidence>
<dbReference type="PANTHER" id="PTHR47187:SF1">
    <property type="entry name" value="NFATC2-INTERACTING PROTEIN"/>
    <property type="match status" value="1"/>
</dbReference>
<dbReference type="GO" id="GO:0045944">
    <property type="term" value="P:positive regulation of transcription by RNA polymerase II"/>
    <property type="evidence" value="ECO:0007669"/>
    <property type="project" value="TreeGrafter"/>
</dbReference>
<evidence type="ECO:0000256" key="3">
    <source>
        <dbReference type="ARBA" id="ARBA00039921"/>
    </source>
</evidence>
<proteinExistence type="predicted"/>
<reference evidence="7" key="1">
    <citation type="submission" date="2025-08" db="UniProtKB">
        <authorList>
            <consortium name="Ensembl"/>
        </authorList>
    </citation>
    <scope>IDENTIFICATION</scope>
</reference>
<dbReference type="Gene3D" id="3.10.20.90">
    <property type="entry name" value="Phosphatidylinositol 3-kinase Catalytic Subunit, Chain A, domain 1"/>
    <property type="match status" value="1"/>
</dbReference>
<dbReference type="InterPro" id="IPR052324">
    <property type="entry name" value="NFATC2-Int_DNA_Repair"/>
</dbReference>
<protein>
    <recommendedName>
        <fullName evidence="3">NFATC2-interacting protein</fullName>
    </recommendedName>
    <alternativeName>
        <fullName evidence="4">Nuclear factor of activated T-cells, cytoplasmic 2-interacting protein</fullName>
    </alternativeName>
</protein>
<keyword evidence="2" id="KW-0539">Nucleus</keyword>
<reference evidence="7" key="2">
    <citation type="submission" date="2025-09" db="UniProtKB">
        <authorList>
            <consortium name="Ensembl"/>
        </authorList>
    </citation>
    <scope>IDENTIFICATION</scope>
</reference>
<evidence type="ECO:0000313" key="7">
    <source>
        <dbReference type="Ensembl" id="ENSCVAP00000027788.1"/>
    </source>
</evidence>
<dbReference type="Ensembl" id="ENSCVAT00000019197.1">
    <property type="protein sequence ID" value="ENSCVAP00000027788.1"/>
    <property type="gene ID" value="ENSCVAG00000014421.1"/>
</dbReference>
<evidence type="ECO:0000256" key="4">
    <source>
        <dbReference type="ARBA" id="ARBA00042764"/>
    </source>
</evidence>
<accession>A0A3Q2E667</accession>
<dbReference type="InterPro" id="IPR029071">
    <property type="entry name" value="Ubiquitin-like_domsf"/>
</dbReference>